<protein>
    <submittedName>
        <fullName evidence="1">Uncharacterized protein</fullName>
    </submittedName>
</protein>
<sequence length="69" mass="7644">MDNRENSMDRKAACLVQAAVCREQAVADPLNHDYWVDEAIKWLELAHAPASPVVVTIEFPPNVRGLAAE</sequence>
<dbReference type="EMBL" id="BMHC01000002">
    <property type="protein sequence ID" value="GGI22508.1"/>
    <property type="molecule type" value="Genomic_DNA"/>
</dbReference>
<evidence type="ECO:0000313" key="1">
    <source>
        <dbReference type="EMBL" id="GGI22508.1"/>
    </source>
</evidence>
<dbReference type="AlphaFoldDB" id="A0A410V9Y7"/>
<organism evidence="1 2">
    <name type="scientific">Bradyrhizobium guangdongense</name>
    <dbReference type="NCBI Taxonomy" id="1325090"/>
    <lineage>
        <taxon>Bacteria</taxon>
        <taxon>Pseudomonadati</taxon>
        <taxon>Pseudomonadota</taxon>
        <taxon>Alphaproteobacteria</taxon>
        <taxon>Hyphomicrobiales</taxon>
        <taxon>Nitrobacteraceae</taxon>
        <taxon>Bradyrhizobium</taxon>
    </lineage>
</organism>
<reference evidence="1" key="1">
    <citation type="journal article" date="2014" name="Int. J. Syst. Evol. Microbiol.">
        <title>Complete genome sequence of Corynebacterium casei LMG S-19264T (=DSM 44701T), isolated from a smear-ripened cheese.</title>
        <authorList>
            <consortium name="US DOE Joint Genome Institute (JGI-PGF)"/>
            <person name="Walter F."/>
            <person name="Albersmeier A."/>
            <person name="Kalinowski J."/>
            <person name="Ruckert C."/>
        </authorList>
    </citation>
    <scope>NUCLEOTIDE SEQUENCE</scope>
    <source>
        <strain evidence="1">CGMCC 1.15034</strain>
    </source>
</reference>
<comment type="caution">
    <text evidence="1">The sequence shown here is derived from an EMBL/GenBank/DDBJ whole genome shotgun (WGS) entry which is preliminary data.</text>
</comment>
<proteinExistence type="predicted"/>
<accession>A0A410V9Y7</accession>
<gene>
    <name evidence="1" type="ORF">GCM10010987_19750</name>
</gene>
<evidence type="ECO:0000313" key="2">
    <source>
        <dbReference type="Proteomes" id="UP000625079"/>
    </source>
</evidence>
<name>A0A410V9Y7_9BRAD</name>
<dbReference type="Proteomes" id="UP000625079">
    <property type="component" value="Unassembled WGS sequence"/>
</dbReference>
<reference evidence="1" key="2">
    <citation type="submission" date="2022-12" db="EMBL/GenBank/DDBJ databases">
        <authorList>
            <person name="Sun Q."/>
            <person name="Zhou Y."/>
        </authorList>
    </citation>
    <scope>NUCLEOTIDE SEQUENCE</scope>
    <source>
        <strain evidence="1">CGMCC 1.15034</strain>
    </source>
</reference>